<evidence type="ECO:0000256" key="1">
    <source>
        <dbReference type="ARBA" id="ARBA00004141"/>
    </source>
</evidence>
<dbReference type="RefSeq" id="WP_020509022.1">
    <property type="nucleotide sequence ID" value="NZ_JBIAZU010000001.1"/>
</dbReference>
<evidence type="ECO:0000259" key="6">
    <source>
        <dbReference type="Pfam" id="PF04932"/>
    </source>
</evidence>
<keyword evidence="8" id="KW-1185">Reference proteome</keyword>
<evidence type="ECO:0000313" key="8">
    <source>
        <dbReference type="Proteomes" id="UP001602245"/>
    </source>
</evidence>
<protein>
    <submittedName>
        <fullName evidence="7">O-antigen ligase family protein</fullName>
    </submittedName>
</protein>
<keyword evidence="4 5" id="KW-0472">Membrane</keyword>
<feature type="transmembrane region" description="Helical" evidence="5">
    <location>
        <begin position="75"/>
        <end position="93"/>
    </location>
</feature>
<feature type="transmembrane region" description="Helical" evidence="5">
    <location>
        <begin position="379"/>
        <end position="398"/>
    </location>
</feature>
<feature type="transmembrane region" description="Helical" evidence="5">
    <location>
        <begin position="235"/>
        <end position="257"/>
    </location>
</feature>
<evidence type="ECO:0000256" key="5">
    <source>
        <dbReference type="SAM" id="Phobius"/>
    </source>
</evidence>
<dbReference type="PANTHER" id="PTHR37422">
    <property type="entry name" value="TEICHURONIC ACID BIOSYNTHESIS PROTEIN TUAE"/>
    <property type="match status" value="1"/>
</dbReference>
<feature type="transmembrane region" description="Helical" evidence="5">
    <location>
        <begin position="199"/>
        <end position="223"/>
    </location>
</feature>
<gene>
    <name evidence="7" type="ORF">ACFY35_04495</name>
</gene>
<organism evidence="7 8">
    <name type="scientific">Paractinoplanes globisporus</name>
    <dbReference type="NCBI Taxonomy" id="113565"/>
    <lineage>
        <taxon>Bacteria</taxon>
        <taxon>Bacillati</taxon>
        <taxon>Actinomycetota</taxon>
        <taxon>Actinomycetes</taxon>
        <taxon>Micromonosporales</taxon>
        <taxon>Micromonosporaceae</taxon>
        <taxon>Paractinoplanes</taxon>
    </lineage>
</organism>
<sequence length="419" mass="44197">MSAARWWHTPRVFFAPAAVLMIMAIGGRFTLDRAGFPDLAWVDLRVVGLVAALAVLVVDIARRPATGLDGPRREGWLVATVLFFVYQIASGLWAPPAARVGPQTLDLVLMAALTVAIYLYAIGDPEQAARNAFWLFYVAAIIFALAALFINGPGEQGRYSAFGGGPNVFVRIQILGIISTVALFLHYRRKTLLLAVPLFVLGAVLSGSRAGLMTGAAVGAVALFKQRRRVRPGAVVAACLALAVAAGVVLALAPPAFTSLFKERFVEQTVQQHYVSDRTSIWQAAWKLAVEHPFAGTGLDGFYGTIGVNQNVEYPHNYLLGVAAEGGLVGIGLLAAAVVLWATTVRGGGARPRWTGLAVAAAVFVALDSLFSGDNYDARLAWLFAAIAAAAAVVPSAAETSARPADSAGHEPGRKLVTP</sequence>
<feature type="transmembrane region" description="Helical" evidence="5">
    <location>
        <begin position="43"/>
        <end position="63"/>
    </location>
</feature>
<feature type="domain" description="O-antigen ligase-related" evidence="6">
    <location>
        <begin position="197"/>
        <end position="334"/>
    </location>
</feature>
<evidence type="ECO:0000256" key="2">
    <source>
        <dbReference type="ARBA" id="ARBA00022692"/>
    </source>
</evidence>
<accession>A0ABW6W5U2</accession>
<name>A0ABW6W5U2_9ACTN</name>
<evidence type="ECO:0000256" key="3">
    <source>
        <dbReference type="ARBA" id="ARBA00022989"/>
    </source>
</evidence>
<comment type="caution">
    <text evidence="7">The sequence shown here is derived from an EMBL/GenBank/DDBJ whole genome shotgun (WGS) entry which is preliminary data.</text>
</comment>
<comment type="subcellular location">
    <subcellularLocation>
        <location evidence="1">Membrane</location>
        <topology evidence="1">Multi-pass membrane protein</topology>
    </subcellularLocation>
</comment>
<keyword evidence="7" id="KW-0436">Ligase</keyword>
<dbReference type="EMBL" id="JBIAZU010000001">
    <property type="protein sequence ID" value="MFF5288673.1"/>
    <property type="molecule type" value="Genomic_DNA"/>
</dbReference>
<keyword evidence="3 5" id="KW-1133">Transmembrane helix</keyword>
<proteinExistence type="predicted"/>
<evidence type="ECO:0000256" key="4">
    <source>
        <dbReference type="ARBA" id="ARBA00023136"/>
    </source>
</evidence>
<dbReference type="PANTHER" id="PTHR37422:SF13">
    <property type="entry name" value="LIPOPOLYSACCHARIDE BIOSYNTHESIS PROTEIN PA4999-RELATED"/>
    <property type="match status" value="1"/>
</dbReference>
<feature type="transmembrane region" description="Helical" evidence="5">
    <location>
        <begin position="168"/>
        <end position="187"/>
    </location>
</feature>
<feature type="transmembrane region" description="Helical" evidence="5">
    <location>
        <begin position="105"/>
        <end position="122"/>
    </location>
</feature>
<feature type="transmembrane region" description="Helical" evidence="5">
    <location>
        <begin position="134"/>
        <end position="152"/>
    </location>
</feature>
<dbReference type="InterPro" id="IPR007016">
    <property type="entry name" value="O-antigen_ligase-rel_domated"/>
</dbReference>
<keyword evidence="2 5" id="KW-0812">Transmembrane</keyword>
<feature type="transmembrane region" description="Helical" evidence="5">
    <location>
        <begin position="318"/>
        <end position="342"/>
    </location>
</feature>
<dbReference type="InterPro" id="IPR051533">
    <property type="entry name" value="WaaL-like"/>
</dbReference>
<evidence type="ECO:0000313" key="7">
    <source>
        <dbReference type="EMBL" id="MFF5288673.1"/>
    </source>
</evidence>
<reference evidence="7 8" key="1">
    <citation type="submission" date="2024-10" db="EMBL/GenBank/DDBJ databases">
        <title>The Natural Products Discovery Center: Release of the First 8490 Sequenced Strains for Exploring Actinobacteria Biosynthetic Diversity.</title>
        <authorList>
            <person name="Kalkreuter E."/>
            <person name="Kautsar S.A."/>
            <person name="Yang D."/>
            <person name="Bader C.D."/>
            <person name="Teijaro C.N."/>
            <person name="Fluegel L."/>
            <person name="Davis C.M."/>
            <person name="Simpson J.R."/>
            <person name="Lauterbach L."/>
            <person name="Steele A.D."/>
            <person name="Gui C."/>
            <person name="Meng S."/>
            <person name="Li G."/>
            <person name="Viehrig K."/>
            <person name="Ye F."/>
            <person name="Su P."/>
            <person name="Kiefer A.F."/>
            <person name="Nichols A."/>
            <person name="Cepeda A.J."/>
            <person name="Yan W."/>
            <person name="Fan B."/>
            <person name="Jiang Y."/>
            <person name="Adhikari A."/>
            <person name="Zheng C.-J."/>
            <person name="Schuster L."/>
            <person name="Cowan T.M."/>
            <person name="Smanski M.J."/>
            <person name="Chevrette M.G."/>
            <person name="De Carvalho L.P.S."/>
            <person name="Shen B."/>
        </authorList>
    </citation>
    <scope>NUCLEOTIDE SEQUENCE [LARGE SCALE GENOMIC DNA]</scope>
    <source>
        <strain evidence="7 8">NPDC000087</strain>
    </source>
</reference>
<feature type="transmembrane region" description="Helical" evidence="5">
    <location>
        <begin position="12"/>
        <end position="31"/>
    </location>
</feature>
<dbReference type="Proteomes" id="UP001602245">
    <property type="component" value="Unassembled WGS sequence"/>
</dbReference>
<dbReference type="Pfam" id="PF04932">
    <property type="entry name" value="Wzy_C"/>
    <property type="match status" value="1"/>
</dbReference>
<dbReference type="GO" id="GO:0016874">
    <property type="term" value="F:ligase activity"/>
    <property type="evidence" value="ECO:0007669"/>
    <property type="project" value="UniProtKB-KW"/>
</dbReference>
<feature type="transmembrane region" description="Helical" evidence="5">
    <location>
        <begin position="354"/>
        <end position="373"/>
    </location>
</feature>